<dbReference type="EnsemblPlants" id="ORGLA01G0167600.1">
    <property type="protein sequence ID" value="ORGLA01G0167600.1"/>
    <property type="gene ID" value="ORGLA01G0167600"/>
</dbReference>
<dbReference type="Proteomes" id="UP000007306">
    <property type="component" value="Chromosome 1"/>
</dbReference>
<reference evidence="1 2" key="2">
    <citation type="submission" date="2018-04" db="EMBL/GenBank/DDBJ databases">
        <title>OglaRS2 (Oryza glaberrima Reference Sequence Version 2).</title>
        <authorList>
            <person name="Zhang J."/>
            <person name="Kudrna D."/>
            <person name="Lee S."/>
            <person name="Talag J."/>
            <person name="Rajasekar S."/>
            <person name="Wing R.A."/>
        </authorList>
    </citation>
    <scope>NUCLEOTIDE SEQUENCE [LARGE SCALE GENOMIC DNA]</scope>
    <source>
        <strain evidence="1 2">cv. IRGC 96717</strain>
    </source>
</reference>
<dbReference type="HOGENOM" id="CLU_2504468_0_0_1"/>
<evidence type="ECO:0000313" key="1">
    <source>
        <dbReference type="EnsemblPlants" id="ORGLA01G0167600.1"/>
    </source>
</evidence>
<name>I1NP86_ORYGL</name>
<proteinExistence type="predicted"/>
<dbReference type="AlphaFoldDB" id="I1NP86"/>
<accession>I1NP86</accession>
<reference evidence="1" key="1">
    <citation type="submission" date="2015-06" db="UniProtKB">
        <authorList>
            <consortium name="EnsemblPlants"/>
        </authorList>
    </citation>
    <scope>IDENTIFICATION</scope>
</reference>
<organism evidence="1 2">
    <name type="scientific">Oryza glaberrima</name>
    <name type="common">African rice</name>
    <dbReference type="NCBI Taxonomy" id="4538"/>
    <lineage>
        <taxon>Eukaryota</taxon>
        <taxon>Viridiplantae</taxon>
        <taxon>Streptophyta</taxon>
        <taxon>Embryophyta</taxon>
        <taxon>Tracheophyta</taxon>
        <taxon>Spermatophyta</taxon>
        <taxon>Magnoliopsida</taxon>
        <taxon>Liliopsida</taxon>
        <taxon>Poales</taxon>
        <taxon>Poaceae</taxon>
        <taxon>BOP clade</taxon>
        <taxon>Oryzoideae</taxon>
        <taxon>Oryzeae</taxon>
        <taxon>Oryzinae</taxon>
        <taxon>Oryza</taxon>
    </lineage>
</organism>
<sequence length="86" mass="10031">KSTAQQQTSDLCRFCGNSYRSLPVCQAVCMSMEAKGFSRRGFAAELYRSDSLLLFYLIRKFASLEWLLSTLLEMVYWLKLYPCTMY</sequence>
<keyword evidence="2" id="KW-1185">Reference proteome</keyword>
<dbReference type="Gramene" id="ORGLA01G0167600.1">
    <property type="protein sequence ID" value="ORGLA01G0167600.1"/>
    <property type="gene ID" value="ORGLA01G0167600"/>
</dbReference>
<protein>
    <submittedName>
        <fullName evidence="1">Uncharacterized protein</fullName>
    </submittedName>
</protein>
<evidence type="ECO:0000313" key="2">
    <source>
        <dbReference type="Proteomes" id="UP000007306"/>
    </source>
</evidence>